<feature type="transmembrane region" description="Helical" evidence="1">
    <location>
        <begin position="49"/>
        <end position="70"/>
    </location>
</feature>
<dbReference type="EMBL" id="CP001087">
    <property type="protein sequence ID" value="ACN16599.1"/>
    <property type="molecule type" value="Genomic_DNA"/>
</dbReference>
<keyword evidence="1" id="KW-1133">Transmembrane helix</keyword>
<keyword evidence="1" id="KW-0812">Transmembrane</keyword>
<accession>C0Q994</accession>
<dbReference type="eggNOG" id="ENOG50334MN">
    <property type="taxonomic scope" value="Bacteria"/>
</dbReference>
<organism evidence="2 3">
    <name type="scientific">Desulforapulum autotrophicum (strain ATCC 43914 / DSM 3382 / VKM B-1955 / HRM2)</name>
    <name type="common">Desulfobacterium autotrophicum</name>
    <dbReference type="NCBI Taxonomy" id="177437"/>
    <lineage>
        <taxon>Bacteria</taxon>
        <taxon>Pseudomonadati</taxon>
        <taxon>Thermodesulfobacteriota</taxon>
        <taxon>Desulfobacteria</taxon>
        <taxon>Desulfobacterales</taxon>
        <taxon>Desulfobacteraceae</taxon>
        <taxon>Desulforapulum</taxon>
    </lineage>
</organism>
<dbReference type="Proteomes" id="UP000000442">
    <property type="component" value="Chromosome"/>
</dbReference>
<dbReference type="OrthoDB" id="282116at2"/>
<reference evidence="2 3" key="1">
    <citation type="journal article" date="2009" name="Environ. Microbiol.">
        <title>Genome sequence of Desulfobacterium autotrophicum HRM2, a marine sulfate reducer oxidizing organic carbon completely to carbon dioxide.</title>
        <authorList>
            <person name="Strittmatter A.W."/>
            <person name="Liesegang H."/>
            <person name="Rabus R."/>
            <person name="Decker I."/>
            <person name="Amann J."/>
            <person name="Andres S."/>
            <person name="Henne A."/>
            <person name="Fricke W.F."/>
            <person name="Martinez-Arias R."/>
            <person name="Bartels D."/>
            <person name="Goesmann A."/>
            <person name="Krause L."/>
            <person name="Puehler A."/>
            <person name="Klenk H.P."/>
            <person name="Richter M."/>
            <person name="Schuler M."/>
            <person name="Gloeckner F.O."/>
            <person name="Meyerdierks A."/>
            <person name="Gottschalk G."/>
            <person name="Amann R."/>
        </authorList>
    </citation>
    <scope>NUCLEOTIDE SEQUENCE [LARGE SCALE GENOMIC DNA]</scope>
    <source>
        <strain evidence="3">ATCC 43914 / DSM 3382 / HRM2</strain>
    </source>
</reference>
<feature type="transmembrane region" description="Helical" evidence="1">
    <location>
        <begin position="18"/>
        <end position="37"/>
    </location>
</feature>
<dbReference type="STRING" id="177437.HRM2_35340"/>
<dbReference type="RefSeq" id="WP_015905349.1">
    <property type="nucleotide sequence ID" value="NC_012108.1"/>
</dbReference>
<keyword evidence="3" id="KW-1185">Reference proteome</keyword>
<dbReference type="KEGG" id="dat:HRM2_35340"/>
<keyword evidence="1" id="KW-0472">Membrane</keyword>
<proteinExistence type="predicted"/>
<sequence length="82" mass="9964">MEKEKTHLFDKPQNVKRLLIIFFSTVILLFILDFFVHKHAHFPFETWPVFYAIFGFVACVILVLVSRFVLRPLVKRREDYYE</sequence>
<name>C0Q994_DESAH</name>
<evidence type="ECO:0000256" key="1">
    <source>
        <dbReference type="SAM" id="Phobius"/>
    </source>
</evidence>
<protein>
    <submittedName>
        <fullName evidence="2">Uncharacterized protein</fullName>
    </submittedName>
</protein>
<evidence type="ECO:0000313" key="2">
    <source>
        <dbReference type="EMBL" id="ACN16599.1"/>
    </source>
</evidence>
<dbReference type="HOGENOM" id="CLU_160720_2_0_7"/>
<dbReference type="AlphaFoldDB" id="C0Q994"/>
<gene>
    <name evidence="2" type="ordered locus">HRM2_35340</name>
</gene>
<evidence type="ECO:0000313" key="3">
    <source>
        <dbReference type="Proteomes" id="UP000000442"/>
    </source>
</evidence>